<dbReference type="EMBL" id="MT141792">
    <property type="protein sequence ID" value="QJA70435.1"/>
    <property type="molecule type" value="Genomic_DNA"/>
</dbReference>
<evidence type="ECO:0000313" key="2">
    <source>
        <dbReference type="EMBL" id="QJA96815.1"/>
    </source>
</evidence>
<gene>
    <name evidence="1" type="ORF">MM415A03736_0008</name>
    <name evidence="2" type="ORF">MM415B07323_0004</name>
</gene>
<protein>
    <submittedName>
        <fullName evidence="1">Uncharacterized protein</fullName>
    </submittedName>
</protein>
<accession>A0A6M3JMX3</accession>
<dbReference type="AlphaFoldDB" id="A0A6M3JMX3"/>
<dbReference type="EMBL" id="MT143436">
    <property type="protein sequence ID" value="QJA96815.1"/>
    <property type="molecule type" value="Genomic_DNA"/>
</dbReference>
<organism evidence="1">
    <name type="scientific">viral metagenome</name>
    <dbReference type="NCBI Taxonomy" id="1070528"/>
    <lineage>
        <taxon>unclassified sequences</taxon>
        <taxon>metagenomes</taxon>
        <taxon>organismal metagenomes</taxon>
    </lineage>
</organism>
<name>A0A6M3JMX3_9ZZZZ</name>
<reference evidence="1" key="1">
    <citation type="submission" date="2020-03" db="EMBL/GenBank/DDBJ databases">
        <title>The deep terrestrial virosphere.</title>
        <authorList>
            <person name="Holmfeldt K."/>
            <person name="Nilsson E."/>
            <person name="Simone D."/>
            <person name="Lopez-Fernandez M."/>
            <person name="Wu X."/>
            <person name="de Brujin I."/>
            <person name="Lundin D."/>
            <person name="Andersson A."/>
            <person name="Bertilsson S."/>
            <person name="Dopson M."/>
        </authorList>
    </citation>
    <scope>NUCLEOTIDE SEQUENCE</scope>
    <source>
        <strain evidence="1">MM415A03736</strain>
        <strain evidence="2">MM415B07323</strain>
    </source>
</reference>
<sequence>MTILIRLKCAYCENTNPRWNNNPEDLEDNYLTLNINKFNCDFCGKTNRISYNLQDEYFKYKAIKTNQLNNYDIFRSKRKNKIS</sequence>
<evidence type="ECO:0000313" key="1">
    <source>
        <dbReference type="EMBL" id="QJA70435.1"/>
    </source>
</evidence>
<proteinExistence type="predicted"/>